<feature type="chain" id="PRO_5008105840" description="DUF4154 domain-containing protein" evidence="1">
    <location>
        <begin position="31"/>
        <end position="185"/>
    </location>
</feature>
<evidence type="ECO:0000313" key="2">
    <source>
        <dbReference type="EMBL" id="OAS23005.1"/>
    </source>
</evidence>
<feature type="signal peptide" evidence="1">
    <location>
        <begin position="1"/>
        <end position="30"/>
    </location>
</feature>
<dbReference type="EMBL" id="LWHQ01000036">
    <property type="protein sequence ID" value="OAS23005.1"/>
    <property type="molecule type" value="Genomic_DNA"/>
</dbReference>
<name>A0A179SAD6_9HYPH</name>
<keyword evidence="1" id="KW-0732">Signal</keyword>
<proteinExistence type="predicted"/>
<evidence type="ECO:0000313" key="3">
    <source>
        <dbReference type="Proteomes" id="UP000078316"/>
    </source>
</evidence>
<reference evidence="2 3" key="1">
    <citation type="submission" date="2016-04" db="EMBL/GenBank/DDBJ databases">
        <authorList>
            <person name="Evans L.H."/>
            <person name="Alamgir A."/>
            <person name="Owens N."/>
            <person name="Weber N.D."/>
            <person name="Virtaneva K."/>
            <person name="Barbian K."/>
            <person name="Babar A."/>
            <person name="Rosenke K."/>
        </authorList>
    </citation>
    <scope>NUCLEOTIDE SEQUENCE [LARGE SCALE GENOMIC DNA]</scope>
    <source>
        <strain evidence="2 3">PMB02</strain>
    </source>
</reference>
<accession>A0A179SAD6</accession>
<sequence>MMSIRAMFKGRPVGVALALPLCCLFQAAGAGGLPPPSRQDLQILGRILSFREAQGSGAAPIAIVYNPTDAQSLGEAQAFAELMGSGVAVGNLILRPLLIEQGRLGGASGYAAILTAAAVDTGIVRAAVRQHQIPCITRQIEQVAHGACTVGFRSNPSISIAYSSANAAAAGIRFATAFIMMVREV</sequence>
<evidence type="ECO:0008006" key="4">
    <source>
        <dbReference type="Google" id="ProtNLM"/>
    </source>
</evidence>
<gene>
    <name evidence="2" type="ORF">A5481_17840</name>
</gene>
<protein>
    <recommendedName>
        <fullName evidence="4">DUF4154 domain-containing protein</fullName>
    </recommendedName>
</protein>
<organism evidence="2 3">
    <name type="scientific">Methylobacterium platani</name>
    <dbReference type="NCBI Taxonomy" id="427683"/>
    <lineage>
        <taxon>Bacteria</taxon>
        <taxon>Pseudomonadati</taxon>
        <taxon>Pseudomonadota</taxon>
        <taxon>Alphaproteobacteria</taxon>
        <taxon>Hyphomicrobiales</taxon>
        <taxon>Methylobacteriaceae</taxon>
        <taxon>Methylobacterium</taxon>
    </lineage>
</organism>
<dbReference type="OrthoDB" id="9989500at2"/>
<comment type="caution">
    <text evidence="2">The sequence shown here is derived from an EMBL/GenBank/DDBJ whole genome shotgun (WGS) entry which is preliminary data.</text>
</comment>
<dbReference type="STRING" id="427683.A5481_17840"/>
<dbReference type="AlphaFoldDB" id="A0A179SAD6"/>
<evidence type="ECO:0000256" key="1">
    <source>
        <dbReference type="SAM" id="SignalP"/>
    </source>
</evidence>
<dbReference type="Proteomes" id="UP000078316">
    <property type="component" value="Unassembled WGS sequence"/>
</dbReference>